<dbReference type="Pfam" id="PF20236">
    <property type="entry name" value="DUF6593"/>
    <property type="match status" value="1"/>
</dbReference>
<protein>
    <recommendedName>
        <fullName evidence="1">DUF6593 domain-containing protein</fullName>
    </recommendedName>
</protein>
<dbReference type="EMBL" id="ML213541">
    <property type="protein sequence ID" value="TFK45552.1"/>
    <property type="molecule type" value="Genomic_DNA"/>
</dbReference>
<organism evidence="2 3">
    <name type="scientific">Heliocybe sulcata</name>
    <dbReference type="NCBI Taxonomy" id="5364"/>
    <lineage>
        <taxon>Eukaryota</taxon>
        <taxon>Fungi</taxon>
        <taxon>Dikarya</taxon>
        <taxon>Basidiomycota</taxon>
        <taxon>Agaricomycotina</taxon>
        <taxon>Agaricomycetes</taxon>
        <taxon>Gloeophyllales</taxon>
        <taxon>Gloeophyllaceae</taxon>
        <taxon>Heliocybe</taxon>
    </lineage>
</organism>
<sequence length="170" mass="19490">MTEKLSFTTTSLQNVVISNESDSIYYEVKTWESDPGLTKVQRLNPKTQLYDMVAEFENTNGRPVAVRVHGNDTMRIEELFKMEDVERSRFTGMDGRDYKWSIKDGLLQVCCLLEGLEKPVAVFRTYQRLMYLLSVSELPSMDVEPEALDTLDTLIVSFILTEGLRRGSFA</sequence>
<evidence type="ECO:0000259" key="1">
    <source>
        <dbReference type="Pfam" id="PF20236"/>
    </source>
</evidence>
<keyword evidence="3" id="KW-1185">Reference proteome</keyword>
<proteinExistence type="predicted"/>
<feature type="domain" description="DUF6593" evidence="1">
    <location>
        <begin position="11"/>
        <end position="166"/>
    </location>
</feature>
<evidence type="ECO:0000313" key="2">
    <source>
        <dbReference type="EMBL" id="TFK45552.1"/>
    </source>
</evidence>
<name>A0A5C3MJG1_9AGAM</name>
<gene>
    <name evidence="2" type="ORF">OE88DRAFT_1689013</name>
</gene>
<reference evidence="2 3" key="1">
    <citation type="journal article" date="2019" name="Nat. Ecol. Evol.">
        <title>Megaphylogeny resolves global patterns of mushroom evolution.</title>
        <authorList>
            <person name="Varga T."/>
            <person name="Krizsan K."/>
            <person name="Foldi C."/>
            <person name="Dima B."/>
            <person name="Sanchez-Garcia M."/>
            <person name="Sanchez-Ramirez S."/>
            <person name="Szollosi G.J."/>
            <person name="Szarkandi J.G."/>
            <person name="Papp V."/>
            <person name="Albert L."/>
            <person name="Andreopoulos W."/>
            <person name="Angelini C."/>
            <person name="Antonin V."/>
            <person name="Barry K.W."/>
            <person name="Bougher N.L."/>
            <person name="Buchanan P."/>
            <person name="Buyck B."/>
            <person name="Bense V."/>
            <person name="Catcheside P."/>
            <person name="Chovatia M."/>
            <person name="Cooper J."/>
            <person name="Damon W."/>
            <person name="Desjardin D."/>
            <person name="Finy P."/>
            <person name="Geml J."/>
            <person name="Haridas S."/>
            <person name="Hughes K."/>
            <person name="Justo A."/>
            <person name="Karasinski D."/>
            <person name="Kautmanova I."/>
            <person name="Kiss B."/>
            <person name="Kocsube S."/>
            <person name="Kotiranta H."/>
            <person name="LaButti K.M."/>
            <person name="Lechner B.E."/>
            <person name="Liimatainen K."/>
            <person name="Lipzen A."/>
            <person name="Lukacs Z."/>
            <person name="Mihaltcheva S."/>
            <person name="Morgado L.N."/>
            <person name="Niskanen T."/>
            <person name="Noordeloos M.E."/>
            <person name="Ohm R.A."/>
            <person name="Ortiz-Santana B."/>
            <person name="Ovrebo C."/>
            <person name="Racz N."/>
            <person name="Riley R."/>
            <person name="Savchenko A."/>
            <person name="Shiryaev A."/>
            <person name="Soop K."/>
            <person name="Spirin V."/>
            <person name="Szebenyi C."/>
            <person name="Tomsovsky M."/>
            <person name="Tulloss R.E."/>
            <person name="Uehling J."/>
            <person name="Grigoriev I.V."/>
            <person name="Vagvolgyi C."/>
            <person name="Papp T."/>
            <person name="Martin F.M."/>
            <person name="Miettinen O."/>
            <person name="Hibbett D.S."/>
            <person name="Nagy L.G."/>
        </authorList>
    </citation>
    <scope>NUCLEOTIDE SEQUENCE [LARGE SCALE GENOMIC DNA]</scope>
    <source>
        <strain evidence="2 3">OMC1185</strain>
    </source>
</reference>
<dbReference type="AlphaFoldDB" id="A0A5C3MJG1"/>
<dbReference type="Proteomes" id="UP000305948">
    <property type="component" value="Unassembled WGS sequence"/>
</dbReference>
<dbReference type="InterPro" id="IPR046528">
    <property type="entry name" value="DUF6593"/>
</dbReference>
<evidence type="ECO:0000313" key="3">
    <source>
        <dbReference type="Proteomes" id="UP000305948"/>
    </source>
</evidence>
<accession>A0A5C3MJG1</accession>
<dbReference type="OrthoDB" id="3185381at2759"/>